<name>A0ABQ2HT92_9MICO</name>
<dbReference type="CDD" id="cd12797">
    <property type="entry name" value="M23_peptidase"/>
    <property type="match status" value="1"/>
</dbReference>
<reference evidence="4" key="1">
    <citation type="journal article" date="2019" name="Int. J. Syst. Evol. Microbiol.">
        <title>The Global Catalogue of Microorganisms (GCM) 10K type strain sequencing project: providing services to taxonomists for standard genome sequencing and annotation.</title>
        <authorList>
            <consortium name="The Broad Institute Genomics Platform"/>
            <consortium name="The Broad Institute Genome Sequencing Center for Infectious Disease"/>
            <person name="Wu L."/>
            <person name="Ma J."/>
        </authorList>
    </citation>
    <scope>NUCLEOTIDE SEQUENCE [LARGE SCALE GENOMIC DNA]</scope>
    <source>
        <strain evidence="4">JCM 1365</strain>
    </source>
</reference>
<dbReference type="Gene3D" id="2.70.70.10">
    <property type="entry name" value="Glucose Permease (Domain IIA)"/>
    <property type="match status" value="1"/>
</dbReference>
<dbReference type="InterPro" id="IPR050570">
    <property type="entry name" value="Cell_wall_metabolism_enzyme"/>
</dbReference>
<feature type="domain" description="M23ase beta-sheet core" evidence="2">
    <location>
        <begin position="88"/>
        <end position="195"/>
    </location>
</feature>
<dbReference type="PANTHER" id="PTHR21666">
    <property type="entry name" value="PEPTIDASE-RELATED"/>
    <property type="match status" value="1"/>
</dbReference>
<dbReference type="InterPro" id="IPR016047">
    <property type="entry name" value="M23ase_b-sheet_dom"/>
</dbReference>
<evidence type="ECO:0000313" key="4">
    <source>
        <dbReference type="Proteomes" id="UP000623461"/>
    </source>
</evidence>
<dbReference type="Pfam" id="PF01551">
    <property type="entry name" value="Peptidase_M23"/>
    <property type="match status" value="1"/>
</dbReference>
<dbReference type="EMBL" id="BMNZ01000002">
    <property type="protein sequence ID" value="GGM87559.1"/>
    <property type="molecule type" value="Genomic_DNA"/>
</dbReference>
<dbReference type="Proteomes" id="UP000623461">
    <property type="component" value="Unassembled WGS sequence"/>
</dbReference>
<sequence length="230" mass="24283">MPERKGGHVTTADDPGTNREPVVLDLPFRGRWLARNSPARRVPSHGTDLLGTTYAIDFVAVDERGLPAPRTWRTAFAVEAPELFRGFGQPVLAPAAGRVAAVHDGEGDHVARRSQLTLLAYAVGQAGRVRGGAPAVAGNHVVVALGAAGPYVLLAHLRRGSLHVAVGDVVSPGDLVGECGNSGNSTQPHVHVQVTDSMEWPSARGLPMLFRRPGRSGAWMPAESEILDVP</sequence>
<dbReference type="InterPro" id="IPR011055">
    <property type="entry name" value="Dup_hybrid_motif"/>
</dbReference>
<keyword evidence="4" id="KW-1185">Reference proteome</keyword>
<comment type="caution">
    <text evidence="3">The sequence shown here is derived from an EMBL/GenBank/DDBJ whole genome shotgun (WGS) entry which is preliminary data.</text>
</comment>
<dbReference type="SUPFAM" id="SSF51261">
    <property type="entry name" value="Duplicated hybrid motif"/>
    <property type="match status" value="1"/>
</dbReference>
<evidence type="ECO:0000313" key="3">
    <source>
        <dbReference type="EMBL" id="GGM87559.1"/>
    </source>
</evidence>
<accession>A0ABQ2HT92</accession>
<protein>
    <submittedName>
        <fullName evidence="3">Peptidase</fullName>
    </submittedName>
</protein>
<evidence type="ECO:0000256" key="1">
    <source>
        <dbReference type="SAM" id="MobiDB-lite"/>
    </source>
</evidence>
<feature type="region of interest" description="Disordered" evidence="1">
    <location>
        <begin position="1"/>
        <end position="21"/>
    </location>
</feature>
<dbReference type="PANTHER" id="PTHR21666:SF270">
    <property type="entry name" value="MUREIN HYDROLASE ACTIVATOR ENVC"/>
    <property type="match status" value="1"/>
</dbReference>
<evidence type="ECO:0000259" key="2">
    <source>
        <dbReference type="Pfam" id="PF01551"/>
    </source>
</evidence>
<gene>
    <name evidence="3" type="ORF">GCM10009721_10600</name>
</gene>
<organism evidence="3 4">
    <name type="scientific">Terrabacter tumescens</name>
    <dbReference type="NCBI Taxonomy" id="60443"/>
    <lineage>
        <taxon>Bacteria</taxon>
        <taxon>Bacillati</taxon>
        <taxon>Actinomycetota</taxon>
        <taxon>Actinomycetes</taxon>
        <taxon>Micrococcales</taxon>
        <taxon>Intrasporangiaceae</taxon>
        <taxon>Terrabacter</taxon>
    </lineage>
</organism>
<proteinExistence type="predicted"/>